<keyword evidence="8 9" id="KW-0407">Ion channel</keyword>
<keyword evidence="6 9" id="KW-0406">Ion transport</keyword>
<evidence type="ECO:0000256" key="5">
    <source>
        <dbReference type="ARBA" id="ARBA00022989"/>
    </source>
</evidence>
<evidence type="ECO:0000256" key="6">
    <source>
        <dbReference type="ARBA" id="ARBA00023065"/>
    </source>
</evidence>
<sequence>YTVQCVLPINLFNEKIFLFIWFWFLGLAAATLASFMYWVSQLGLLSLQVAYVKRQLRAIDPGKKDGKMVRRFLEGYLRRDGLFVLRILSKNAGALTAAEVLLGLW</sequence>
<evidence type="ECO:0000256" key="1">
    <source>
        <dbReference type="ARBA" id="ARBA00004651"/>
    </source>
</evidence>
<evidence type="ECO:0000313" key="10">
    <source>
        <dbReference type="EMBL" id="ELU17084.1"/>
    </source>
</evidence>
<accession>R7VEM5</accession>
<proteinExistence type="inferred from homology"/>
<protein>
    <recommendedName>
        <fullName evidence="9">Innexin</fullName>
    </recommendedName>
</protein>
<evidence type="ECO:0000256" key="3">
    <source>
        <dbReference type="ARBA" id="ARBA00022475"/>
    </source>
</evidence>
<keyword evidence="3" id="KW-1003">Cell membrane</keyword>
<dbReference type="OMA" id="NLIMIYT"/>
<dbReference type="PANTHER" id="PTHR11893:SF36">
    <property type="entry name" value="INNEXIN-5"/>
    <property type="match status" value="1"/>
</dbReference>
<dbReference type="HOGENOM" id="CLU_139941_0_0_1"/>
<keyword evidence="2 9" id="KW-0813">Transport</keyword>
<feature type="transmembrane region" description="Helical" evidence="9">
    <location>
        <begin position="16"/>
        <end position="39"/>
    </location>
</feature>
<feature type="non-terminal residue" evidence="10">
    <location>
        <position position="1"/>
    </location>
</feature>
<keyword evidence="5 9" id="KW-1133">Transmembrane helix</keyword>
<evidence type="ECO:0000256" key="2">
    <source>
        <dbReference type="ARBA" id="ARBA00022448"/>
    </source>
</evidence>
<organism evidence="10">
    <name type="scientific">Capitella teleta</name>
    <name type="common">Polychaete worm</name>
    <dbReference type="NCBI Taxonomy" id="283909"/>
    <lineage>
        <taxon>Eukaryota</taxon>
        <taxon>Metazoa</taxon>
        <taxon>Spiralia</taxon>
        <taxon>Lophotrochozoa</taxon>
        <taxon>Annelida</taxon>
        <taxon>Polychaeta</taxon>
        <taxon>Sedentaria</taxon>
        <taxon>Scolecida</taxon>
        <taxon>Capitellidae</taxon>
        <taxon>Capitella</taxon>
    </lineage>
</organism>
<dbReference type="GO" id="GO:0005886">
    <property type="term" value="C:plasma membrane"/>
    <property type="evidence" value="ECO:0007669"/>
    <property type="project" value="UniProtKB-SubCell"/>
</dbReference>
<dbReference type="GO" id="GO:0034220">
    <property type="term" value="P:monoatomic ion transmembrane transport"/>
    <property type="evidence" value="ECO:0007669"/>
    <property type="project" value="UniProtKB-KW"/>
</dbReference>
<dbReference type="Pfam" id="PF00876">
    <property type="entry name" value="Innexin"/>
    <property type="match status" value="1"/>
</dbReference>
<dbReference type="InterPro" id="IPR000990">
    <property type="entry name" value="Innexin"/>
</dbReference>
<evidence type="ECO:0000313" key="11">
    <source>
        <dbReference type="EnsemblMetazoa" id="CapteP80838"/>
    </source>
</evidence>
<evidence type="ECO:0000256" key="9">
    <source>
        <dbReference type="RuleBase" id="RU010713"/>
    </source>
</evidence>
<evidence type="ECO:0000313" key="12">
    <source>
        <dbReference type="Proteomes" id="UP000014760"/>
    </source>
</evidence>
<dbReference type="PROSITE" id="PS51013">
    <property type="entry name" value="PANNEXIN"/>
    <property type="match status" value="1"/>
</dbReference>
<dbReference type="OrthoDB" id="5867527at2759"/>
<reference evidence="12" key="1">
    <citation type="submission" date="2012-12" db="EMBL/GenBank/DDBJ databases">
        <authorList>
            <person name="Hellsten U."/>
            <person name="Grimwood J."/>
            <person name="Chapman J.A."/>
            <person name="Shapiro H."/>
            <person name="Aerts A."/>
            <person name="Otillar R.P."/>
            <person name="Terry A.Y."/>
            <person name="Boore J.L."/>
            <person name="Simakov O."/>
            <person name="Marletaz F."/>
            <person name="Cho S.-J."/>
            <person name="Edsinger-Gonzales E."/>
            <person name="Havlak P."/>
            <person name="Kuo D.-H."/>
            <person name="Larsson T."/>
            <person name="Lv J."/>
            <person name="Arendt D."/>
            <person name="Savage R."/>
            <person name="Osoegawa K."/>
            <person name="de Jong P."/>
            <person name="Lindberg D.R."/>
            <person name="Seaver E.C."/>
            <person name="Weisblat D.A."/>
            <person name="Putnam N.H."/>
            <person name="Grigoriev I.V."/>
            <person name="Rokhsar D.S."/>
        </authorList>
    </citation>
    <scope>NUCLEOTIDE SEQUENCE</scope>
    <source>
        <strain evidence="12">I ESC-2004</strain>
    </source>
</reference>
<dbReference type="EMBL" id="KB292704">
    <property type="protein sequence ID" value="ELU17084.1"/>
    <property type="molecule type" value="Genomic_DNA"/>
</dbReference>
<evidence type="ECO:0000256" key="4">
    <source>
        <dbReference type="ARBA" id="ARBA00022692"/>
    </source>
</evidence>
<feature type="non-terminal residue" evidence="10">
    <location>
        <position position="105"/>
    </location>
</feature>
<keyword evidence="12" id="KW-1185">Reference proteome</keyword>
<dbReference type="EnsemblMetazoa" id="CapteT80838">
    <property type="protein sequence ID" value="CapteP80838"/>
    <property type="gene ID" value="CapteG80838"/>
</dbReference>
<dbReference type="AlphaFoldDB" id="R7VEM5"/>
<comment type="function">
    <text evidence="9">Structural component of the gap junctions.</text>
</comment>
<reference evidence="10 12" key="2">
    <citation type="journal article" date="2013" name="Nature">
        <title>Insights into bilaterian evolution from three spiralian genomes.</title>
        <authorList>
            <person name="Simakov O."/>
            <person name="Marletaz F."/>
            <person name="Cho S.J."/>
            <person name="Edsinger-Gonzales E."/>
            <person name="Havlak P."/>
            <person name="Hellsten U."/>
            <person name="Kuo D.H."/>
            <person name="Larsson T."/>
            <person name="Lv J."/>
            <person name="Arendt D."/>
            <person name="Savage R."/>
            <person name="Osoegawa K."/>
            <person name="de Jong P."/>
            <person name="Grimwood J."/>
            <person name="Chapman J.A."/>
            <person name="Shapiro H."/>
            <person name="Aerts A."/>
            <person name="Otillar R.P."/>
            <person name="Terry A.Y."/>
            <person name="Boore J.L."/>
            <person name="Grigoriev I.V."/>
            <person name="Lindberg D.R."/>
            <person name="Seaver E.C."/>
            <person name="Weisblat D.A."/>
            <person name="Putnam N.H."/>
            <person name="Rokhsar D.S."/>
        </authorList>
    </citation>
    <scope>NUCLEOTIDE SEQUENCE</scope>
    <source>
        <strain evidence="10 12">I ESC-2004</strain>
    </source>
</reference>
<dbReference type="EMBL" id="AMQN01036103">
    <property type="status" value="NOT_ANNOTATED_CDS"/>
    <property type="molecule type" value="Genomic_DNA"/>
</dbReference>
<dbReference type="GO" id="GO:0005921">
    <property type="term" value="C:gap junction"/>
    <property type="evidence" value="ECO:0007669"/>
    <property type="project" value="UniProtKB-UniRule"/>
</dbReference>
<comment type="subcellular location">
    <subcellularLocation>
        <location evidence="1 9">Cell membrane</location>
        <topology evidence="1 9">Multi-pass membrane protein</topology>
    </subcellularLocation>
</comment>
<comment type="similarity">
    <text evidence="9">Belongs to the pannexin family.</text>
</comment>
<evidence type="ECO:0000256" key="8">
    <source>
        <dbReference type="ARBA" id="ARBA00023303"/>
    </source>
</evidence>
<evidence type="ECO:0000256" key="7">
    <source>
        <dbReference type="ARBA" id="ARBA00023136"/>
    </source>
</evidence>
<comment type="caution">
    <text evidence="9">Lacks conserved residue(s) required for the propagation of feature annotation.</text>
</comment>
<reference evidence="11" key="3">
    <citation type="submission" date="2015-06" db="UniProtKB">
        <authorList>
            <consortium name="EnsemblMetazoa"/>
        </authorList>
    </citation>
    <scope>IDENTIFICATION</scope>
</reference>
<keyword evidence="7 9" id="KW-0472">Membrane</keyword>
<dbReference type="PANTHER" id="PTHR11893">
    <property type="entry name" value="INNEXIN"/>
    <property type="match status" value="1"/>
</dbReference>
<dbReference type="Proteomes" id="UP000014760">
    <property type="component" value="Unassembled WGS sequence"/>
</dbReference>
<gene>
    <name evidence="9" type="primary">inx</name>
    <name evidence="10" type="ORF">CAPTEDRAFT_80838</name>
</gene>
<keyword evidence="4 9" id="KW-0812">Transmembrane</keyword>
<name>R7VEM5_CAPTE</name>
<dbReference type="STRING" id="283909.R7VEM5"/>